<dbReference type="RefSeq" id="WP_051511605.1">
    <property type="nucleotide sequence ID" value="NZ_AVFL01000003.1"/>
</dbReference>
<dbReference type="SMART" id="SM00346">
    <property type="entry name" value="HTH_ICLR"/>
    <property type="match status" value="1"/>
</dbReference>
<keyword evidence="8" id="KW-1185">Reference proteome</keyword>
<feature type="domain" description="HTH iclR-type" evidence="5">
    <location>
        <begin position="26"/>
        <end position="87"/>
    </location>
</feature>
<dbReference type="PANTHER" id="PTHR30136:SF7">
    <property type="entry name" value="HTH-TYPE TRANSCRIPTIONAL REGULATOR KDGR-RELATED"/>
    <property type="match status" value="1"/>
</dbReference>
<dbReference type="InterPro" id="IPR029016">
    <property type="entry name" value="GAF-like_dom_sf"/>
</dbReference>
<dbReference type="AlphaFoldDB" id="W9HAB5"/>
<proteinExistence type="predicted"/>
<keyword evidence="1" id="KW-0805">Transcription regulation</keyword>
<comment type="caution">
    <text evidence="7">The sequence shown here is derived from an EMBL/GenBank/DDBJ whole genome shotgun (WGS) entry which is preliminary data.</text>
</comment>
<keyword evidence="2" id="KW-0238">DNA-binding</keyword>
<accession>W9HAB5</accession>
<dbReference type="Pfam" id="PF09339">
    <property type="entry name" value="HTH_IclR"/>
    <property type="match status" value="1"/>
</dbReference>
<dbReference type="InterPro" id="IPR036388">
    <property type="entry name" value="WH-like_DNA-bd_sf"/>
</dbReference>
<evidence type="ECO:0000256" key="1">
    <source>
        <dbReference type="ARBA" id="ARBA00023015"/>
    </source>
</evidence>
<evidence type="ECO:0000256" key="2">
    <source>
        <dbReference type="ARBA" id="ARBA00023125"/>
    </source>
</evidence>
<dbReference type="SUPFAM" id="SSF55781">
    <property type="entry name" value="GAF domain-like"/>
    <property type="match status" value="1"/>
</dbReference>
<keyword evidence="3" id="KW-0804">Transcription</keyword>
<dbReference type="Gene3D" id="3.30.450.40">
    <property type="match status" value="1"/>
</dbReference>
<protein>
    <submittedName>
        <fullName evidence="7">IclR family transcriptional regulator</fullName>
    </submittedName>
</protein>
<dbReference type="InterPro" id="IPR005471">
    <property type="entry name" value="Tscrpt_reg_IclR_N"/>
</dbReference>
<feature type="region of interest" description="Disordered" evidence="4">
    <location>
        <begin position="1"/>
        <end position="23"/>
    </location>
</feature>
<dbReference type="STRING" id="1385369.N825_24350"/>
<organism evidence="7 8">
    <name type="scientific">Skermanella stibiiresistens SB22</name>
    <dbReference type="NCBI Taxonomy" id="1385369"/>
    <lineage>
        <taxon>Bacteria</taxon>
        <taxon>Pseudomonadati</taxon>
        <taxon>Pseudomonadota</taxon>
        <taxon>Alphaproteobacteria</taxon>
        <taxon>Rhodospirillales</taxon>
        <taxon>Azospirillaceae</taxon>
        <taxon>Skermanella</taxon>
    </lineage>
</organism>
<dbReference type="SUPFAM" id="SSF46785">
    <property type="entry name" value="Winged helix' DNA-binding domain"/>
    <property type="match status" value="1"/>
</dbReference>
<dbReference type="OrthoDB" id="6057486at2"/>
<dbReference type="Gene3D" id="1.10.10.10">
    <property type="entry name" value="Winged helix-like DNA-binding domain superfamily/Winged helix DNA-binding domain"/>
    <property type="match status" value="1"/>
</dbReference>
<evidence type="ECO:0000313" key="8">
    <source>
        <dbReference type="Proteomes" id="UP000019486"/>
    </source>
</evidence>
<name>W9HAB5_9PROT</name>
<dbReference type="InterPro" id="IPR014757">
    <property type="entry name" value="Tscrpt_reg_IclR_C"/>
</dbReference>
<dbReference type="InterPro" id="IPR036390">
    <property type="entry name" value="WH_DNA-bd_sf"/>
</dbReference>
<dbReference type="EMBL" id="AVFL01000003">
    <property type="protein sequence ID" value="EWY41676.1"/>
    <property type="molecule type" value="Genomic_DNA"/>
</dbReference>
<dbReference type="InterPro" id="IPR050707">
    <property type="entry name" value="HTH_MetabolicPath_Reg"/>
</dbReference>
<dbReference type="Pfam" id="PF01614">
    <property type="entry name" value="IclR_C"/>
    <property type="match status" value="1"/>
</dbReference>
<reference evidence="7 8" key="1">
    <citation type="submission" date="2013-08" db="EMBL/GenBank/DDBJ databases">
        <title>The genome sequence of Skermanella stibiiresistens.</title>
        <authorList>
            <person name="Zhu W."/>
            <person name="Wang G."/>
        </authorList>
    </citation>
    <scope>NUCLEOTIDE SEQUENCE [LARGE SCALE GENOMIC DNA]</scope>
    <source>
        <strain evidence="7 8">SB22</strain>
    </source>
</reference>
<dbReference type="PROSITE" id="PS51078">
    <property type="entry name" value="ICLR_ED"/>
    <property type="match status" value="1"/>
</dbReference>
<gene>
    <name evidence="7" type="ORF">N825_24350</name>
</gene>
<sequence>MVERTKPTRRDVASSEDSGRDTRYHAPALKKGLLILETLADYPAGLSLTEIAKRLGYTVNEIFRMVITLQEQGYIQTGEDEKYRLTLKMFEIAHRQQPVHSIVTTALPHMRELANQTRQSCHLAVYYAGRSMIVAQVDSPERWTFGVKVGSIVGLLDTSSGNVMLAFSGERERERMLAAHAALPDAEPFDREKLDKSLAKLRERGFWMAKSQQTVGVTNIARPIFNLDGSIAAVLIVPFIERPKQGTNPDLDQVNALLTRVCDVISRLMGYNPA</sequence>
<evidence type="ECO:0000256" key="3">
    <source>
        <dbReference type="ARBA" id="ARBA00023163"/>
    </source>
</evidence>
<dbReference type="PROSITE" id="PS51077">
    <property type="entry name" value="HTH_ICLR"/>
    <property type="match status" value="1"/>
</dbReference>
<feature type="domain" description="IclR-ED" evidence="6">
    <location>
        <begin position="88"/>
        <end position="271"/>
    </location>
</feature>
<dbReference type="PANTHER" id="PTHR30136">
    <property type="entry name" value="HELIX-TURN-HELIX TRANSCRIPTIONAL REGULATOR, ICLR FAMILY"/>
    <property type="match status" value="1"/>
</dbReference>
<evidence type="ECO:0000256" key="4">
    <source>
        <dbReference type="SAM" id="MobiDB-lite"/>
    </source>
</evidence>
<dbReference type="Proteomes" id="UP000019486">
    <property type="component" value="Unassembled WGS sequence"/>
</dbReference>
<evidence type="ECO:0000313" key="7">
    <source>
        <dbReference type="EMBL" id="EWY41676.1"/>
    </source>
</evidence>
<evidence type="ECO:0000259" key="6">
    <source>
        <dbReference type="PROSITE" id="PS51078"/>
    </source>
</evidence>
<dbReference type="GO" id="GO:0045892">
    <property type="term" value="P:negative regulation of DNA-templated transcription"/>
    <property type="evidence" value="ECO:0007669"/>
    <property type="project" value="TreeGrafter"/>
</dbReference>
<dbReference type="GO" id="GO:0003677">
    <property type="term" value="F:DNA binding"/>
    <property type="evidence" value="ECO:0007669"/>
    <property type="project" value="UniProtKB-KW"/>
</dbReference>
<dbReference type="GO" id="GO:0003700">
    <property type="term" value="F:DNA-binding transcription factor activity"/>
    <property type="evidence" value="ECO:0007669"/>
    <property type="project" value="TreeGrafter"/>
</dbReference>
<evidence type="ECO:0000259" key="5">
    <source>
        <dbReference type="PROSITE" id="PS51077"/>
    </source>
</evidence>